<keyword evidence="2" id="KW-0472">Membrane</keyword>
<evidence type="ECO:0000313" key="4">
    <source>
        <dbReference type="Proteomes" id="UP000824890"/>
    </source>
</evidence>
<dbReference type="PANTHER" id="PTHR31099:SF49">
    <property type="entry name" value="MYOSIN HEAVY CHAIN-LIKE PROTEIN"/>
    <property type="match status" value="1"/>
</dbReference>
<evidence type="ECO:0000256" key="2">
    <source>
        <dbReference type="SAM" id="Phobius"/>
    </source>
</evidence>
<evidence type="ECO:0000256" key="1">
    <source>
        <dbReference type="SAM" id="Coils"/>
    </source>
</evidence>
<sequence length="980" mass="109978">MILVSRTDRFPCRASRFVFPCSFIFLTRVSNIFFLPILNSEPFRMTYRLYLTLGSSLIGARVHSRRRVGNEACESMDSSESSLALTAKIKELRNAAVGEAPPPPGGDRFLPVGPLSIIGVEEFANWRKKFYLPDDVIIRIPGPFDRVSDFEPDEISVYEGFFESGFRDQIPSLVAEISKAVKISPGQLNPPSWRILIAMQSLGDLEGFTVGVAEVLYFYFVSPLNGGEFRYHFHPCGKALPVRELSKAEKKRCPVFEGCWTLKSTLMPFPGFPPTWCAAVIPCSDYPSGKDTVEQLLELPLERRKVSFLVSDEALDRCSIRGVMSGSRGDEALAEYKKALEAMSARKAAAKQTAPFEDEEVQLVGSSKRQAATITDPSSSKKKSKVSALKFYTPVSGNWSKANLNAKVFPLTHACLASDGDSSMAIRSLQGDLLQAVSQLFHLGERMEDKTTAQAEVDALTTKLCEEKDAVLAKGREIKALKLEVQNQEEALEHVATKNASLQKQLEDKEEDICKLRYAAEVFDDEKAMAVNGAKVVTHWELMREWLHRQTDSWEPAATLEQYKTVKTTEAEFLGLPVPCFEDEPQVLERGGAPKFSLSEVFHFLEGSRVQGSSPGKPRFFLRLVIDWRQGSLSTQDWRRSLRIDELLGIFSGPAHQNRRDQERSHGGDLAASGRRWIFAGGSRIGDMSRGDISRADFSSGRHVIKQLMGLPVDRREISFLVSEEALDRCSIRGVISDLRGAEALEEYKKALEVMAVRKAAIHRVVPAGGSNIQFTRSGKRQAAPIVAHVSSKKRSRASVFKPSLSASHNCSKALASLNSEVFPMTPTRPSLDEDTSKVVCSLRDEKQKAERDALAIRLHEKKDVLLARDEEIEAWKLRVKDLDEERERLEAEDVSLRRRLEDKEEEICKLRHAAEVFDAEKIKAVNDAKVVVRWELMREWLDDQTDRWDPITSIEKYKVVKIIEAEFLGLPPPSFEYKP</sequence>
<reference evidence="3 4" key="1">
    <citation type="submission" date="2021-05" db="EMBL/GenBank/DDBJ databases">
        <title>Genome Assembly of Synthetic Allotetraploid Brassica napus Reveals Homoeologous Exchanges between Subgenomes.</title>
        <authorList>
            <person name="Davis J.T."/>
        </authorList>
    </citation>
    <scope>NUCLEOTIDE SEQUENCE [LARGE SCALE GENOMIC DNA]</scope>
    <source>
        <strain evidence="4">cv. Da-Ae</strain>
        <tissue evidence="3">Seedling</tissue>
    </source>
</reference>
<feature type="transmembrane region" description="Helical" evidence="2">
    <location>
        <begin position="17"/>
        <end position="38"/>
    </location>
</feature>
<proteinExistence type="predicted"/>
<keyword evidence="2" id="KW-1133">Transmembrane helix</keyword>
<gene>
    <name evidence="3" type="ORF">HID58_034151</name>
</gene>
<accession>A0ABQ8C185</accession>
<evidence type="ECO:0000313" key="3">
    <source>
        <dbReference type="EMBL" id="KAH0910830.1"/>
    </source>
</evidence>
<dbReference type="EMBL" id="JAGKQM010000009">
    <property type="protein sequence ID" value="KAH0910830.1"/>
    <property type="molecule type" value="Genomic_DNA"/>
</dbReference>
<keyword evidence="2" id="KW-0812">Transmembrane</keyword>
<protein>
    <submittedName>
        <fullName evidence="3">Uncharacterized protein</fullName>
    </submittedName>
</protein>
<name>A0ABQ8C185_BRANA</name>
<comment type="caution">
    <text evidence="3">The sequence shown here is derived from an EMBL/GenBank/DDBJ whole genome shotgun (WGS) entry which is preliminary data.</text>
</comment>
<feature type="coiled-coil region" evidence="1">
    <location>
        <begin position="873"/>
        <end position="907"/>
    </location>
</feature>
<feature type="coiled-coil region" evidence="1">
    <location>
        <begin position="478"/>
        <end position="512"/>
    </location>
</feature>
<dbReference type="Proteomes" id="UP000824890">
    <property type="component" value="Unassembled WGS sequence"/>
</dbReference>
<dbReference type="PANTHER" id="PTHR31099">
    <property type="entry name" value="OS06G0165300 PROTEIN"/>
    <property type="match status" value="1"/>
</dbReference>
<keyword evidence="4" id="KW-1185">Reference proteome</keyword>
<organism evidence="3 4">
    <name type="scientific">Brassica napus</name>
    <name type="common">Rape</name>
    <dbReference type="NCBI Taxonomy" id="3708"/>
    <lineage>
        <taxon>Eukaryota</taxon>
        <taxon>Viridiplantae</taxon>
        <taxon>Streptophyta</taxon>
        <taxon>Embryophyta</taxon>
        <taxon>Tracheophyta</taxon>
        <taxon>Spermatophyta</taxon>
        <taxon>Magnoliopsida</taxon>
        <taxon>eudicotyledons</taxon>
        <taxon>Gunneridae</taxon>
        <taxon>Pentapetalae</taxon>
        <taxon>rosids</taxon>
        <taxon>malvids</taxon>
        <taxon>Brassicales</taxon>
        <taxon>Brassicaceae</taxon>
        <taxon>Brassiceae</taxon>
        <taxon>Brassica</taxon>
    </lineage>
</organism>
<keyword evidence="1" id="KW-0175">Coiled coil</keyword>